<dbReference type="Gene3D" id="2.40.30.10">
    <property type="entry name" value="Translation factors"/>
    <property type="match status" value="1"/>
</dbReference>
<dbReference type="Pfam" id="PF08021">
    <property type="entry name" value="FAD_binding_9"/>
    <property type="match status" value="1"/>
</dbReference>
<gene>
    <name evidence="2" type="ORF">CSPHI_01590</name>
</gene>
<dbReference type="InterPro" id="IPR007037">
    <property type="entry name" value="SIP_rossman_dom"/>
</dbReference>
<dbReference type="Gene3D" id="1.10.10.10">
    <property type="entry name" value="Winged helix-like DNA-binding domain superfamily/Winged helix DNA-binding domain"/>
    <property type="match status" value="1"/>
</dbReference>
<sequence length="610" mass="62324">MAVSSRTTDIYPISLRELEVLRVEDLTPGMRRIIFGGPGLGAVTIDGVPMPALVSDGFDDDMRLIFPDPETGARPYPPPVGDGSLDWTAEVNELFRVYTVRWFDPGAGAHGELAVDFVVHPGGLAAEWALAAEPGDAVWAAGPKACRSLPVHRDWLLLLGDETALPAIGRALAELPAGYPCRAVVEVAEAGHVQELDSPGAAEVTWAVRERGESLAAAAGALDWPAGDPYVWVAGEAGKLKPLRKLVKERGVDRADVEFTGYWRETAAPAAAGGAGGAAPWADSSFSALQRLHDLADVAPGFAIRAGVALGVFAAVDDLDEPTLGAVAGACGVAPDPLLRLLRYLASLDAITLGEAPGADPAATPVGLGPIGAELTDPGSFAVRTLSGAGWDRLMGLVNLEAALRGGAPVPVGATGRTWAEHLEAHPEVARDVSDLAMMRAMWVAPAVPETLPEPVRAGEATVAVAGPGAAVYASEIARLAPAAQVRLLGDGDAAAAAAAGERVTAVAWSPGQPAGAGHALVIDPFGVTGDAAGLLGGLGCPVTVITKLLEPTGRAEDHDYAEDLARLALEGTRSPAPADLDAAAAAAGLTVAGSRPVGWGVMLAELRPA</sequence>
<dbReference type="OrthoDB" id="3291337at2"/>
<accession>A0A1L7CW04</accession>
<organism evidence="2 3">
    <name type="scientific">Corynebacterium sphenisci DSM 44792</name>
    <dbReference type="NCBI Taxonomy" id="1437874"/>
    <lineage>
        <taxon>Bacteria</taxon>
        <taxon>Bacillati</taxon>
        <taxon>Actinomycetota</taxon>
        <taxon>Actinomycetes</taxon>
        <taxon>Mycobacteriales</taxon>
        <taxon>Corynebacteriaceae</taxon>
        <taxon>Corynebacterium</taxon>
    </lineage>
</organism>
<dbReference type="Proteomes" id="UP000185469">
    <property type="component" value="Chromosome"/>
</dbReference>
<dbReference type="InterPro" id="IPR036388">
    <property type="entry name" value="WH-like_DNA-bd_sf"/>
</dbReference>
<dbReference type="Gene3D" id="3.40.50.80">
    <property type="entry name" value="Nucleotide-binding domain of ferredoxin-NADP reductase (FNR) module"/>
    <property type="match status" value="1"/>
</dbReference>
<dbReference type="CDD" id="cd06193">
    <property type="entry name" value="siderophore_interacting"/>
    <property type="match status" value="1"/>
</dbReference>
<dbReference type="PROSITE" id="PS51384">
    <property type="entry name" value="FAD_FR"/>
    <property type="match status" value="1"/>
</dbReference>
<proteinExistence type="predicted"/>
<dbReference type="InterPro" id="IPR017938">
    <property type="entry name" value="Riboflavin_synthase-like_b-brl"/>
</dbReference>
<name>A0A1L7CW04_9CORY</name>
<dbReference type="InterPro" id="IPR017927">
    <property type="entry name" value="FAD-bd_FR_type"/>
</dbReference>
<evidence type="ECO:0000313" key="3">
    <source>
        <dbReference type="Proteomes" id="UP000185469"/>
    </source>
</evidence>
<dbReference type="EMBL" id="CP009248">
    <property type="protein sequence ID" value="APT89990.1"/>
    <property type="molecule type" value="Genomic_DNA"/>
</dbReference>
<dbReference type="RefSeq" id="WP_075691194.1">
    <property type="nucleotide sequence ID" value="NZ_CP009248.1"/>
</dbReference>
<dbReference type="KEGG" id="csph:CSPHI_01590"/>
<dbReference type="InterPro" id="IPR039374">
    <property type="entry name" value="SIP_fam"/>
</dbReference>
<keyword evidence="3" id="KW-1185">Reference proteome</keyword>
<dbReference type="STRING" id="1437874.CSPHI_01590"/>
<reference evidence="2 3" key="1">
    <citation type="submission" date="2014-08" db="EMBL/GenBank/DDBJ databases">
        <title>Complete genome sequence of Corynebacterium sphenisci CECT 5990(T) (=DSM 44792(T)), isolated from healthy wild penguins.</title>
        <authorList>
            <person name="Ruckert C."/>
            <person name="Albersmeier A."/>
            <person name="Winkler A."/>
            <person name="Kalinowski J."/>
        </authorList>
    </citation>
    <scope>NUCLEOTIDE SEQUENCE [LARGE SCALE GENOMIC DNA]</scope>
    <source>
        <strain evidence="2 3">DSM 44792</strain>
    </source>
</reference>
<dbReference type="InterPro" id="IPR013113">
    <property type="entry name" value="SIP_FAD-bd"/>
</dbReference>
<dbReference type="Pfam" id="PF04954">
    <property type="entry name" value="SIP"/>
    <property type="match status" value="1"/>
</dbReference>
<protein>
    <recommendedName>
        <fullName evidence="1">FAD-binding FR-type domain-containing protein</fullName>
    </recommendedName>
</protein>
<feature type="domain" description="FAD-binding FR-type" evidence="1">
    <location>
        <begin position="13"/>
        <end position="150"/>
    </location>
</feature>
<dbReference type="PANTHER" id="PTHR30157:SF0">
    <property type="entry name" value="NADPH-DEPENDENT FERRIC-CHELATE REDUCTASE"/>
    <property type="match status" value="1"/>
</dbReference>
<dbReference type="GO" id="GO:0016491">
    <property type="term" value="F:oxidoreductase activity"/>
    <property type="evidence" value="ECO:0007669"/>
    <property type="project" value="InterPro"/>
</dbReference>
<dbReference type="SUPFAM" id="SSF63380">
    <property type="entry name" value="Riboflavin synthase domain-like"/>
    <property type="match status" value="1"/>
</dbReference>
<evidence type="ECO:0000259" key="1">
    <source>
        <dbReference type="PROSITE" id="PS51384"/>
    </source>
</evidence>
<dbReference type="PANTHER" id="PTHR30157">
    <property type="entry name" value="FERRIC REDUCTASE, NADPH-DEPENDENT"/>
    <property type="match status" value="1"/>
</dbReference>
<dbReference type="AlphaFoldDB" id="A0A1L7CW04"/>
<evidence type="ECO:0000313" key="2">
    <source>
        <dbReference type="EMBL" id="APT89990.1"/>
    </source>
</evidence>
<dbReference type="InterPro" id="IPR039261">
    <property type="entry name" value="FNR_nucleotide-bd"/>
</dbReference>